<evidence type="ECO:0000313" key="3">
    <source>
        <dbReference type="Proteomes" id="UP000038010"/>
    </source>
</evidence>
<evidence type="ECO:0000313" key="2">
    <source>
        <dbReference type="EMBL" id="KPI44792.1"/>
    </source>
</evidence>
<dbReference type="RefSeq" id="XP_018004755.1">
    <property type="nucleotide sequence ID" value="XM_018149170.1"/>
</dbReference>
<protein>
    <submittedName>
        <fullName evidence="2">Uncharacterized protein</fullName>
    </submittedName>
</protein>
<dbReference type="Proteomes" id="UP000038010">
    <property type="component" value="Unassembled WGS sequence"/>
</dbReference>
<feature type="region of interest" description="Disordered" evidence="1">
    <location>
        <begin position="157"/>
        <end position="176"/>
    </location>
</feature>
<accession>A0A0N1HFV4</accession>
<name>A0A0N1HFV4_9EURO</name>
<keyword evidence="3" id="KW-1185">Reference proteome</keyword>
<feature type="compositionally biased region" description="Basic and acidic residues" evidence="1">
    <location>
        <begin position="47"/>
        <end position="66"/>
    </location>
</feature>
<organism evidence="2 3">
    <name type="scientific">Cyphellophora attinorum</name>
    <dbReference type="NCBI Taxonomy" id="1664694"/>
    <lineage>
        <taxon>Eukaryota</taxon>
        <taxon>Fungi</taxon>
        <taxon>Dikarya</taxon>
        <taxon>Ascomycota</taxon>
        <taxon>Pezizomycotina</taxon>
        <taxon>Eurotiomycetes</taxon>
        <taxon>Chaetothyriomycetidae</taxon>
        <taxon>Chaetothyriales</taxon>
        <taxon>Cyphellophoraceae</taxon>
        <taxon>Cyphellophora</taxon>
    </lineage>
</organism>
<proteinExistence type="predicted"/>
<feature type="region of interest" description="Disordered" evidence="1">
    <location>
        <begin position="47"/>
        <end position="88"/>
    </location>
</feature>
<dbReference type="GeneID" id="28741050"/>
<reference evidence="2 3" key="1">
    <citation type="submission" date="2015-06" db="EMBL/GenBank/DDBJ databases">
        <title>Draft genome of the ant-associated black yeast Phialophora attae CBS 131958.</title>
        <authorList>
            <person name="Moreno L.F."/>
            <person name="Stielow B.J."/>
            <person name="de Hoog S."/>
            <person name="Vicente V.A."/>
            <person name="Weiss V.A."/>
            <person name="de Vries M."/>
            <person name="Cruz L.M."/>
            <person name="Souza E.M."/>
        </authorList>
    </citation>
    <scope>NUCLEOTIDE SEQUENCE [LARGE SCALE GENOMIC DNA]</scope>
    <source>
        <strain evidence="2 3">CBS 131958</strain>
    </source>
</reference>
<feature type="region of interest" description="Disordered" evidence="1">
    <location>
        <begin position="182"/>
        <end position="201"/>
    </location>
</feature>
<evidence type="ECO:0000256" key="1">
    <source>
        <dbReference type="SAM" id="MobiDB-lite"/>
    </source>
</evidence>
<sequence>MGVLFAEDGHWYACTQEGCKVFKRDRYEVARHYEKKHPDVYKDIDSEDKAKDITYEDAEQLPRSRSDEEEGSSDEGQKEGGKVGSSSGPTVTVCCFTSYIVDRVSHIVSYVSYFFGHDSYIFGCVCYVFGSVSYIFGYVSYICGRVVGHIYGKQDYNDTDDDYNSSGEDLDEDDDRDIAKAEAESPTYTMSEPDTAPETPSDAMEIDAIGPISPKTLLTLPPELHALAIEKLVVRETRHALGRQSLGASVIDQDLLNGHPDLRAATLDILARKVVVVQVNIYSWSIDALTEFQESLVRLPLQRVSPMLEQDPILNGRIVSLTVSVHVGPKAWNPSDPRSNAPHVPHHIPHTFILERESGFRLVRKLKSQKIRRLTLDFHRPIKDAQQRKDAVFLLWMFGMLRMVDRVQFCGKKLPWPQEILRDLKQVMEAKPSPQSVGKPQPSAEKCLKLVKDHLEPHFTTGSGSEDDFEIVLSVLKALRTRKV</sequence>
<gene>
    <name evidence="2" type="ORF">AB675_8701</name>
</gene>
<dbReference type="EMBL" id="LFJN01000003">
    <property type="protein sequence ID" value="KPI44792.1"/>
    <property type="molecule type" value="Genomic_DNA"/>
</dbReference>
<comment type="caution">
    <text evidence="2">The sequence shown here is derived from an EMBL/GenBank/DDBJ whole genome shotgun (WGS) entry which is preliminary data.</text>
</comment>
<dbReference type="AlphaFoldDB" id="A0A0N1HFV4"/>
<dbReference type="VEuPathDB" id="FungiDB:AB675_8701"/>